<keyword evidence="1" id="KW-0472">Membrane</keyword>
<evidence type="ECO:0000313" key="2">
    <source>
        <dbReference type="Proteomes" id="UP000887575"/>
    </source>
</evidence>
<dbReference type="InterPro" id="IPR019422">
    <property type="entry name" value="7TM_GPCR_serpentine_rcpt_Srh"/>
</dbReference>
<keyword evidence="2" id="KW-1185">Reference proteome</keyword>
<dbReference type="WBParaSite" id="MBELARI_LOCUS2713">
    <property type="protein sequence ID" value="MBELARI_LOCUS2713"/>
    <property type="gene ID" value="MBELARI_LOCUS2713"/>
</dbReference>
<reference evidence="3" key="1">
    <citation type="submission" date="2024-02" db="UniProtKB">
        <authorList>
            <consortium name="WormBaseParasite"/>
        </authorList>
    </citation>
    <scope>IDENTIFICATION</scope>
</reference>
<evidence type="ECO:0000313" key="3">
    <source>
        <dbReference type="WBParaSite" id="MBELARI_LOCUS2713"/>
    </source>
</evidence>
<dbReference type="InterPro" id="IPR053220">
    <property type="entry name" value="Nematode_rcpt-like_serp_H"/>
</dbReference>
<keyword evidence="1" id="KW-0812">Transmembrane</keyword>
<proteinExistence type="predicted"/>
<accession>A0AAF3F714</accession>
<name>A0AAF3F714_9BILA</name>
<keyword evidence="1" id="KW-1133">Transmembrane helix</keyword>
<evidence type="ECO:0000256" key="1">
    <source>
        <dbReference type="SAM" id="Phobius"/>
    </source>
</evidence>
<feature type="transmembrane region" description="Helical" evidence="1">
    <location>
        <begin position="69"/>
        <end position="89"/>
    </location>
</feature>
<dbReference type="Proteomes" id="UP000887575">
    <property type="component" value="Unassembled WGS sequence"/>
</dbReference>
<dbReference type="PANTHER" id="PTHR22941:SF307">
    <property type="entry name" value="SERPENTINE RECEPTOR, CLASS H"/>
    <property type="match status" value="1"/>
</dbReference>
<feature type="transmembrane region" description="Helical" evidence="1">
    <location>
        <begin position="109"/>
        <end position="132"/>
    </location>
</feature>
<sequence length="172" mass="19360">MPNIYSSANVPIYPPYLNFSTIHVVICSLFVCTISWACTGITFIIGCDSLISTAALHASEKTKRMQRKYFQSLCIQLSIPLISHSLPWFYYAAIIATSQDFINQSLNNFFFSIMSSHGTVSSISLLTLTHPYRVFVLSQLRKIPFLKFCLAQKQKLHIAVASATLENTREVP</sequence>
<dbReference type="PANTHER" id="PTHR22941">
    <property type="entry name" value="SERPENTINE RECEPTOR"/>
    <property type="match status" value="1"/>
</dbReference>
<evidence type="ECO:0008006" key="4">
    <source>
        <dbReference type="Google" id="ProtNLM"/>
    </source>
</evidence>
<organism evidence="2 3">
    <name type="scientific">Mesorhabditis belari</name>
    <dbReference type="NCBI Taxonomy" id="2138241"/>
    <lineage>
        <taxon>Eukaryota</taxon>
        <taxon>Metazoa</taxon>
        <taxon>Ecdysozoa</taxon>
        <taxon>Nematoda</taxon>
        <taxon>Chromadorea</taxon>
        <taxon>Rhabditida</taxon>
        <taxon>Rhabditina</taxon>
        <taxon>Rhabditomorpha</taxon>
        <taxon>Rhabditoidea</taxon>
        <taxon>Rhabditidae</taxon>
        <taxon>Mesorhabditinae</taxon>
        <taxon>Mesorhabditis</taxon>
    </lineage>
</organism>
<dbReference type="AlphaFoldDB" id="A0AAF3F714"/>
<feature type="transmembrane region" description="Helical" evidence="1">
    <location>
        <begin position="20"/>
        <end position="48"/>
    </location>
</feature>
<dbReference type="Pfam" id="PF10318">
    <property type="entry name" value="7TM_GPCR_Srh"/>
    <property type="match status" value="1"/>
</dbReference>
<protein>
    <recommendedName>
        <fullName evidence="4">G protein-coupled receptor</fullName>
    </recommendedName>
</protein>